<dbReference type="AlphaFoldDB" id="A0A5K0V8N9"/>
<gene>
    <name evidence="1" type="ORF">NYM_LOCUS1568</name>
</gene>
<evidence type="ECO:0000313" key="1">
    <source>
        <dbReference type="EMBL" id="VVV37321.1"/>
    </source>
</evidence>
<proteinExistence type="predicted"/>
<name>A0A5K0V8N9_9MAGN</name>
<organism evidence="1">
    <name type="scientific">Nymphaea colorata</name>
    <name type="common">pocket water lily</name>
    <dbReference type="NCBI Taxonomy" id="210225"/>
    <lineage>
        <taxon>Eukaryota</taxon>
        <taxon>Viridiplantae</taxon>
        <taxon>Streptophyta</taxon>
        <taxon>Embryophyta</taxon>
        <taxon>Tracheophyta</taxon>
        <taxon>Spermatophyta</taxon>
        <taxon>Magnoliopsida</taxon>
        <taxon>Nymphaeales</taxon>
        <taxon>Nymphaeaceae</taxon>
        <taxon>Nymphaea</taxon>
    </lineage>
</organism>
<reference evidence="1" key="1">
    <citation type="submission" date="2019-09" db="EMBL/GenBank/DDBJ databases">
        <authorList>
            <person name="Zhang L."/>
        </authorList>
    </citation>
    <scope>NUCLEOTIDE SEQUENCE</scope>
</reference>
<protein>
    <submittedName>
        <fullName evidence="1">Uncharacterized protein</fullName>
    </submittedName>
</protein>
<accession>A0A5K0V8N9</accession>
<dbReference type="EMBL" id="LR721774">
    <property type="protein sequence ID" value="VVV37321.1"/>
    <property type="molecule type" value="Genomic_DNA"/>
</dbReference>
<sequence length="27" mass="3056">MLGNGAWEQCMSTLDPAVREKLSKYQV</sequence>